<sequence length="580" mass="61877">MAIAQCLAVAVVLFSLFSQGRCAAGDICYILGAVSTLVQNRLYFLHGYYSFVTLSGQSIEPTSSLYSLTVDDTFPIERGIPSSLVTSNGIDSIAQVANTDPYNASVPIWSAGDTLYFFGSTVSPTDVLPSYNVTSQAWKDVQVDGGAFNFGNRSFSQAVSAPDSGLSFATGGLAPYTGPSMIRFNASDPAKLSWTNESLGHGSFGVEVPNLVDGTLVYVPAGEAGLLVTFGGYNVSAGMDSNSGFPLPSSFNVINVYDIASHTWWAHKASGDAPPNYLCQFCAGVTTSLDNTNFYITIYGGWSLLQLQSYETVFVLSLPSFTWINATSFSVQTNAEQQVNSTIGRDQQSCQVYNNTQLLVLGGNIRAGHQSLTDGACNQVFAPLRALDLSTYTWQSVFDPSIAYKVPQTIYSVVGGGTGGGAKSEPDYGWADTELAAVMKQRPPTATTSSLPTSTSTPGSRATASASSVPPGNGHARKPHTSVIIGVVVGVVALALLAVAVWFIRRSRRRSTKAKSTAMTDWHSDNSKTPFEAEDTHLRELHGDHRPHEADTTQVYELPDRSHPVPSELSGVREGRNGKP</sequence>
<dbReference type="SUPFAM" id="SSF117281">
    <property type="entry name" value="Kelch motif"/>
    <property type="match status" value="1"/>
</dbReference>
<reference evidence="9" key="1">
    <citation type="submission" date="2017-03" db="EMBL/GenBank/DDBJ databases">
        <title>Genomes of endolithic fungi from Antarctica.</title>
        <authorList>
            <person name="Coleine C."/>
            <person name="Masonjones S."/>
            <person name="Stajich J.E."/>
        </authorList>
    </citation>
    <scope>NUCLEOTIDE SEQUENCE [LARGE SCALE GENOMIC DNA]</scope>
    <source>
        <strain evidence="9">CCFEE 5527</strain>
    </source>
</reference>
<organism evidence="8 9">
    <name type="scientific">Cryoendolithus antarcticus</name>
    <dbReference type="NCBI Taxonomy" id="1507870"/>
    <lineage>
        <taxon>Eukaryota</taxon>
        <taxon>Fungi</taxon>
        <taxon>Dikarya</taxon>
        <taxon>Ascomycota</taxon>
        <taxon>Pezizomycotina</taxon>
        <taxon>Dothideomycetes</taxon>
        <taxon>Dothideomycetidae</taxon>
        <taxon>Cladosporiales</taxon>
        <taxon>Cladosporiaceae</taxon>
        <taxon>Cryoendolithus</taxon>
    </lineage>
</organism>
<feature type="compositionally biased region" description="Basic and acidic residues" evidence="5">
    <location>
        <begin position="571"/>
        <end position="580"/>
    </location>
</feature>
<keyword evidence="4 6" id="KW-0472">Membrane</keyword>
<evidence type="ECO:0000256" key="1">
    <source>
        <dbReference type="ARBA" id="ARBA00004167"/>
    </source>
</evidence>
<proteinExistence type="predicted"/>
<feature type="chain" id="PRO_5010726985" description="Kelch repeat protein" evidence="7">
    <location>
        <begin position="25"/>
        <end position="580"/>
    </location>
</feature>
<feature type="compositionally biased region" description="Low complexity" evidence="5">
    <location>
        <begin position="443"/>
        <end position="458"/>
    </location>
</feature>
<dbReference type="OrthoDB" id="10251809at2759"/>
<dbReference type="Proteomes" id="UP000192596">
    <property type="component" value="Unassembled WGS sequence"/>
</dbReference>
<dbReference type="GO" id="GO:0016020">
    <property type="term" value="C:membrane"/>
    <property type="evidence" value="ECO:0007669"/>
    <property type="project" value="UniProtKB-SubCell"/>
</dbReference>
<comment type="caution">
    <text evidence="8">The sequence shown here is derived from an EMBL/GenBank/DDBJ whole genome shotgun (WGS) entry which is preliminary data.</text>
</comment>
<accession>A0A1V8SA62</accession>
<dbReference type="AlphaFoldDB" id="A0A1V8SA62"/>
<comment type="subcellular location">
    <subcellularLocation>
        <location evidence="1">Membrane</location>
        <topology evidence="1">Single-pass membrane protein</topology>
    </subcellularLocation>
</comment>
<protein>
    <recommendedName>
        <fullName evidence="10">Kelch repeat protein</fullName>
    </recommendedName>
</protein>
<dbReference type="STRING" id="1507870.A0A1V8SA62"/>
<keyword evidence="7" id="KW-0732">Signal</keyword>
<evidence type="ECO:0000256" key="3">
    <source>
        <dbReference type="ARBA" id="ARBA00022989"/>
    </source>
</evidence>
<feature type="compositionally biased region" description="Basic and acidic residues" evidence="5">
    <location>
        <begin position="538"/>
        <end position="551"/>
    </location>
</feature>
<dbReference type="EMBL" id="NAJO01000072">
    <property type="protein sequence ID" value="OQN96104.1"/>
    <property type="molecule type" value="Genomic_DNA"/>
</dbReference>
<evidence type="ECO:0000256" key="7">
    <source>
        <dbReference type="SAM" id="SignalP"/>
    </source>
</evidence>
<feature type="transmembrane region" description="Helical" evidence="6">
    <location>
        <begin position="483"/>
        <end position="504"/>
    </location>
</feature>
<dbReference type="InterPro" id="IPR051694">
    <property type="entry name" value="Immunoregulatory_rcpt-like"/>
</dbReference>
<feature type="region of interest" description="Disordered" evidence="5">
    <location>
        <begin position="441"/>
        <end position="477"/>
    </location>
</feature>
<dbReference type="InterPro" id="IPR015915">
    <property type="entry name" value="Kelch-typ_b-propeller"/>
</dbReference>
<evidence type="ECO:0000256" key="2">
    <source>
        <dbReference type="ARBA" id="ARBA00022692"/>
    </source>
</evidence>
<feature type="signal peptide" evidence="7">
    <location>
        <begin position="1"/>
        <end position="24"/>
    </location>
</feature>
<evidence type="ECO:0008006" key="10">
    <source>
        <dbReference type="Google" id="ProtNLM"/>
    </source>
</evidence>
<dbReference type="PANTHER" id="PTHR15549">
    <property type="entry name" value="PAIRED IMMUNOGLOBULIN-LIKE TYPE 2 RECEPTOR"/>
    <property type="match status" value="1"/>
</dbReference>
<evidence type="ECO:0000313" key="8">
    <source>
        <dbReference type="EMBL" id="OQN96104.1"/>
    </source>
</evidence>
<name>A0A1V8SA62_9PEZI</name>
<evidence type="ECO:0000256" key="4">
    <source>
        <dbReference type="ARBA" id="ARBA00023136"/>
    </source>
</evidence>
<keyword evidence="2 6" id="KW-0812">Transmembrane</keyword>
<feature type="region of interest" description="Disordered" evidence="5">
    <location>
        <begin position="538"/>
        <end position="580"/>
    </location>
</feature>
<feature type="compositionally biased region" description="Polar residues" evidence="5">
    <location>
        <begin position="459"/>
        <end position="470"/>
    </location>
</feature>
<gene>
    <name evidence="8" type="ORF">B0A48_18350</name>
</gene>
<dbReference type="InParanoid" id="A0A1V8SA62"/>
<evidence type="ECO:0000313" key="9">
    <source>
        <dbReference type="Proteomes" id="UP000192596"/>
    </source>
</evidence>
<evidence type="ECO:0000256" key="5">
    <source>
        <dbReference type="SAM" id="MobiDB-lite"/>
    </source>
</evidence>
<keyword evidence="9" id="KW-1185">Reference proteome</keyword>
<evidence type="ECO:0000256" key="6">
    <source>
        <dbReference type="SAM" id="Phobius"/>
    </source>
</evidence>
<dbReference type="GO" id="GO:0071944">
    <property type="term" value="C:cell periphery"/>
    <property type="evidence" value="ECO:0007669"/>
    <property type="project" value="UniProtKB-ARBA"/>
</dbReference>
<keyword evidence="3 6" id="KW-1133">Transmembrane helix</keyword>